<dbReference type="eggNOG" id="COG2267">
    <property type="taxonomic scope" value="Bacteria"/>
</dbReference>
<evidence type="ECO:0000313" key="2">
    <source>
        <dbReference type="EMBL" id="ADV68205.1"/>
    </source>
</evidence>
<dbReference type="InterPro" id="IPR050266">
    <property type="entry name" value="AB_hydrolase_sf"/>
</dbReference>
<dbReference type="HOGENOM" id="CLU_020336_50_4_0"/>
<dbReference type="Gene3D" id="3.40.50.1820">
    <property type="entry name" value="alpha/beta hydrolase"/>
    <property type="match status" value="1"/>
</dbReference>
<accession>E8UAW6</accession>
<dbReference type="EMBL" id="CP002454">
    <property type="protein sequence ID" value="ADV68205.1"/>
    <property type="molecule type" value="Genomic_DNA"/>
</dbReference>
<dbReference type="Pfam" id="PF12697">
    <property type="entry name" value="Abhydrolase_6"/>
    <property type="match status" value="1"/>
</dbReference>
<dbReference type="PANTHER" id="PTHR43798:SF29">
    <property type="entry name" value="AB HYDROLASE-1 DOMAIN-CONTAINING PROTEIN"/>
    <property type="match status" value="1"/>
</dbReference>
<feature type="domain" description="AB hydrolase-1" evidence="1">
    <location>
        <begin position="5"/>
        <end position="227"/>
    </location>
</feature>
<dbReference type="PANTHER" id="PTHR43798">
    <property type="entry name" value="MONOACYLGLYCEROL LIPASE"/>
    <property type="match status" value="1"/>
</dbReference>
<sequence>MTHPVVLLHAYPLAAPMWDDQIRALRAAGRTPIAPNLPGFGGAPGAIQSLPVTAATLLNDLPDGPFDLVGLSMGGYLALEVLHQAPGRVHRLVLADTTARADTDERRATRHAQAERALHEGTTFLQDTARDEQRPGTYARTRPLIATATPEGVAGALRAMAARPDHRPTLTARSATEKPTLALVGANDPITPPDLAQELADLTYGRLHVIPDAGHLANLDQPAAFTAALLDFLRE</sequence>
<evidence type="ECO:0000259" key="1">
    <source>
        <dbReference type="Pfam" id="PF12697"/>
    </source>
</evidence>
<protein>
    <submittedName>
        <fullName evidence="2">Alpha/beta hydrolase fold protein</fullName>
    </submittedName>
</protein>
<organism evidence="2 3">
    <name type="scientific">Deinococcus maricopensis (strain DSM 21211 / LMG 22137 / NRRL B-23946 / LB-34)</name>
    <dbReference type="NCBI Taxonomy" id="709986"/>
    <lineage>
        <taxon>Bacteria</taxon>
        <taxon>Thermotogati</taxon>
        <taxon>Deinococcota</taxon>
        <taxon>Deinococci</taxon>
        <taxon>Deinococcales</taxon>
        <taxon>Deinococcaceae</taxon>
        <taxon>Deinococcus</taxon>
    </lineage>
</organism>
<dbReference type="Proteomes" id="UP000008635">
    <property type="component" value="Chromosome"/>
</dbReference>
<gene>
    <name evidence="2" type="ordered locus">Deima_2571</name>
</gene>
<dbReference type="AlphaFoldDB" id="E8UAW6"/>
<dbReference type="OrthoDB" id="252464at2"/>
<reference evidence="2 3" key="1">
    <citation type="journal article" date="2011" name="Stand. Genomic Sci.">
        <title>Complete genome sequence of Deinococcus maricopensis type strain (LB-34).</title>
        <authorList>
            <person name="Pukall R."/>
            <person name="Zeytun A."/>
            <person name="Lucas S."/>
            <person name="Lapidus A."/>
            <person name="Hammon N."/>
            <person name="Deshpande S."/>
            <person name="Nolan M."/>
            <person name="Cheng J.F."/>
            <person name="Pitluck S."/>
            <person name="Liolios K."/>
            <person name="Pagani I."/>
            <person name="Mikhailova N."/>
            <person name="Ivanova N."/>
            <person name="Mavromatis K."/>
            <person name="Pati A."/>
            <person name="Tapia R."/>
            <person name="Han C."/>
            <person name="Goodwin L."/>
            <person name="Chen A."/>
            <person name="Palaniappan K."/>
            <person name="Land M."/>
            <person name="Hauser L."/>
            <person name="Chang Y.J."/>
            <person name="Jeffries C.D."/>
            <person name="Brambilla E.M."/>
            <person name="Rohde M."/>
            <person name="Goker M."/>
            <person name="Detter J.C."/>
            <person name="Woyke T."/>
            <person name="Bristow J."/>
            <person name="Eisen J.A."/>
            <person name="Markowitz V."/>
            <person name="Hugenholtz P."/>
            <person name="Kyrpides N.C."/>
            <person name="Klenk H.P."/>
        </authorList>
    </citation>
    <scope>NUCLEOTIDE SEQUENCE [LARGE SCALE GENOMIC DNA]</scope>
    <source>
        <strain evidence="3">DSM 21211 / LMG 22137 / NRRL B-23946 / LB-34</strain>
    </source>
</reference>
<reference evidence="3" key="2">
    <citation type="submission" date="2011-01" db="EMBL/GenBank/DDBJ databases">
        <title>The complete genome of Deinococcus maricopensis DSM 21211.</title>
        <authorList>
            <consortium name="US DOE Joint Genome Institute (JGI-PGF)"/>
            <person name="Lucas S."/>
            <person name="Copeland A."/>
            <person name="Lapidus A."/>
            <person name="Goodwin L."/>
            <person name="Pitluck S."/>
            <person name="Kyrpides N."/>
            <person name="Mavromatis K."/>
            <person name="Pagani I."/>
            <person name="Ivanova N."/>
            <person name="Ovchinnikova G."/>
            <person name="Zeytun A."/>
            <person name="Detter J.C."/>
            <person name="Han C."/>
            <person name="Land M."/>
            <person name="Hauser L."/>
            <person name="Markowitz V."/>
            <person name="Cheng J.-F."/>
            <person name="Hugenholtz P."/>
            <person name="Woyke T."/>
            <person name="Wu D."/>
            <person name="Pukall R."/>
            <person name="Gehrich-Schroeter G."/>
            <person name="Brambilla E."/>
            <person name="Klenk H.-P."/>
            <person name="Eisen J.A."/>
        </authorList>
    </citation>
    <scope>NUCLEOTIDE SEQUENCE [LARGE SCALE GENOMIC DNA]</scope>
    <source>
        <strain evidence="3">DSM 21211 / LMG 22137 / NRRL B-23946 / LB-34</strain>
    </source>
</reference>
<keyword evidence="2" id="KW-0378">Hydrolase</keyword>
<evidence type="ECO:0000313" key="3">
    <source>
        <dbReference type="Proteomes" id="UP000008635"/>
    </source>
</evidence>
<name>E8UAW6_DEIML</name>
<dbReference type="KEGG" id="dmr:Deima_2571"/>
<dbReference type="GO" id="GO:0016787">
    <property type="term" value="F:hydrolase activity"/>
    <property type="evidence" value="ECO:0007669"/>
    <property type="project" value="UniProtKB-KW"/>
</dbReference>
<keyword evidence="3" id="KW-1185">Reference proteome</keyword>
<dbReference type="STRING" id="709986.Deima_2571"/>
<dbReference type="SUPFAM" id="SSF53474">
    <property type="entry name" value="alpha/beta-Hydrolases"/>
    <property type="match status" value="1"/>
</dbReference>
<dbReference type="InterPro" id="IPR029058">
    <property type="entry name" value="AB_hydrolase_fold"/>
</dbReference>
<dbReference type="InterPro" id="IPR000073">
    <property type="entry name" value="AB_hydrolase_1"/>
</dbReference>
<dbReference type="RefSeq" id="WP_013557709.1">
    <property type="nucleotide sequence ID" value="NC_014958.1"/>
</dbReference>
<proteinExistence type="predicted"/>